<name>A0A9N8H517_9STRA</name>
<dbReference type="Proteomes" id="UP001153069">
    <property type="component" value="Unassembled WGS sequence"/>
</dbReference>
<keyword evidence="6" id="KW-1185">Reference proteome</keyword>
<evidence type="ECO:0000313" key="6">
    <source>
        <dbReference type="Proteomes" id="UP001153069"/>
    </source>
</evidence>
<keyword evidence="4" id="KW-0732">Signal</keyword>
<feature type="signal peptide" evidence="4">
    <location>
        <begin position="1"/>
        <end position="28"/>
    </location>
</feature>
<organism evidence="5 6">
    <name type="scientific">Seminavis robusta</name>
    <dbReference type="NCBI Taxonomy" id="568900"/>
    <lineage>
        <taxon>Eukaryota</taxon>
        <taxon>Sar</taxon>
        <taxon>Stramenopiles</taxon>
        <taxon>Ochrophyta</taxon>
        <taxon>Bacillariophyta</taxon>
        <taxon>Bacillariophyceae</taxon>
        <taxon>Bacillariophycidae</taxon>
        <taxon>Naviculales</taxon>
        <taxon>Naviculaceae</taxon>
        <taxon>Seminavis</taxon>
    </lineage>
</organism>
<keyword evidence="3" id="KW-0812">Transmembrane</keyword>
<keyword evidence="3" id="KW-0472">Membrane</keyword>
<evidence type="ECO:0000256" key="2">
    <source>
        <dbReference type="SAM" id="MobiDB-lite"/>
    </source>
</evidence>
<feature type="compositionally biased region" description="Pro residues" evidence="2">
    <location>
        <begin position="232"/>
        <end position="277"/>
    </location>
</feature>
<protein>
    <submittedName>
        <fullName evidence="5">Intercellular signal essential for a variety of patterning events during development By similarity</fullName>
    </submittedName>
</protein>
<reference evidence="5" key="1">
    <citation type="submission" date="2020-06" db="EMBL/GenBank/DDBJ databases">
        <authorList>
            <consortium name="Plant Systems Biology data submission"/>
        </authorList>
    </citation>
    <scope>NUCLEOTIDE SEQUENCE</scope>
    <source>
        <strain evidence="5">D6</strain>
    </source>
</reference>
<keyword evidence="1" id="KW-0945">Host-virus interaction</keyword>
<keyword evidence="3" id="KW-1133">Transmembrane helix</keyword>
<dbReference type="PANTHER" id="PTHR13037:SF24">
    <property type="entry name" value="POLYCOMB PROTEIN PCL-RELATED"/>
    <property type="match status" value="1"/>
</dbReference>
<sequence length="850" mass="93619">MTPQIRWNCLAMLILTVFLSHAMPSVFAFPMSDQDSLTSASFVNRILKKEETDSPTMSPTAIFNGGRNNDKNNNDKNNNDKNKNDKDENTWARPWDVVTGPPTDKPSKAPTTPRPTKAPTTDKPSQFPTVGPTSGRPTWAPVTRWPSPAPVAAVAASSAAQTPRPTPFPSSSAIETPQPTPLPTRLPTTPRPTRSPTTPRPSPLPSQMPITAAPITRQPTPLPGLPTRTPTTSPPTLSPTPNPSSPPTLSPTPNPSSPPTLSPTPKPSPLPTNPPSTSPTDKPTFNPTMPRTFAPIPGVPNPTSPAPTSAQPMTPDPTTLAPVPPAQTAKAKPAKTEELEAMQVIPFGAELQNISIAFSVWFPDRSGVNEADHDSMSATIQTALSSTLEYLFCDSSKSSDYLDDLTYWDNLGLENYKEENRLCAFVENVVHGDGLIGAVASPASGEASLLKTAENGGRFRLLQGGQGNNNLQAYEEGKWDVDEWKDLDEKFATWEQSNRAGDGGGQAIYAVEPNDNKNNDNTDNNNKDNDTKDDTKEDEDNKDNQQQQVKEDVNQGQQNEERANDAKANQENPNDDKNKDKENEKEKNDKKNQGKAETAPPIADVAVMLQPPHLHHHVHFNAHKNLAYTSWNVSWPVVRLTMSYLEQSWNTQSKNGDTEAEDVVAYGIALMQQELKASLKENVNLRVLDVILEDLLKEPVRVSVVGHEKETFGMDILLEEGDHMGYNMTAAEKQEMLNPHPLHAMRLVGMTLLLFTLKFIAILLFLSRRRKLVREAELKRHREGKGMLEVNGVEEMLKKTKTARRDVIATMHDNPRRSRSDSRSEREYEMRIPMPAGLGSTRRSVRAAAF</sequence>
<gene>
    <name evidence="5" type="ORF">SEMRO_75_G041390.1</name>
</gene>
<proteinExistence type="predicted"/>
<comment type="caution">
    <text evidence="5">The sequence shown here is derived from an EMBL/GenBank/DDBJ whole genome shotgun (WGS) entry which is preliminary data.</text>
</comment>
<feature type="compositionally biased region" description="Basic and acidic residues" evidence="2">
    <location>
        <begin position="514"/>
        <end position="535"/>
    </location>
</feature>
<feature type="compositionally biased region" description="Low complexity" evidence="2">
    <location>
        <begin position="185"/>
        <end position="197"/>
    </location>
</feature>
<feature type="compositionally biased region" description="Low complexity" evidence="2">
    <location>
        <begin position="108"/>
        <end position="124"/>
    </location>
</feature>
<dbReference type="EMBL" id="CAICTM010000074">
    <property type="protein sequence ID" value="CAB9500097.1"/>
    <property type="molecule type" value="Genomic_DNA"/>
</dbReference>
<feature type="compositionally biased region" description="Basic and acidic residues" evidence="2">
    <location>
        <begin position="549"/>
        <end position="565"/>
    </location>
</feature>
<accession>A0A9N8H517</accession>
<dbReference type="AlphaFoldDB" id="A0A9N8H517"/>
<evidence type="ECO:0000256" key="1">
    <source>
        <dbReference type="ARBA" id="ARBA00022581"/>
    </source>
</evidence>
<feature type="region of interest" description="Disordered" evidence="2">
    <location>
        <begin position="50"/>
        <end position="335"/>
    </location>
</feature>
<evidence type="ECO:0000256" key="4">
    <source>
        <dbReference type="SAM" id="SignalP"/>
    </source>
</evidence>
<feature type="region of interest" description="Disordered" evidence="2">
    <location>
        <begin position="495"/>
        <end position="600"/>
    </location>
</feature>
<evidence type="ECO:0000313" key="5">
    <source>
        <dbReference type="EMBL" id="CAB9500097.1"/>
    </source>
</evidence>
<feature type="compositionally biased region" description="Basic and acidic residues" evidence="2">
    <location>
        <begin position="574"/>
        <end position="594"/>
    </location>
</feature>
<dbReference type="PANTHER" id="PTHR13037">
    <property type="entry name" value="FORMIN"/>
    <property type="match status" value="1"/>
</dbReference>
<feature type="compositionally biased region" description="Low complexity" evidence="2">
    <location>
        <begin position="150"/>
        <end position="160"/>
    </location>
</feature>
<feature type="compositionally biased region" description="Basic and acidic residues" evidence="2">
    <location>
        <begin position="68"/>
        <end position="90"/>
    </location>
</feature>
<feature type="compositionally biased region" description="Polar residues" evidence="2">
    <location>
        <begin position="126"/>
        <end position="136"/>
    </location>
</feature>
<evidence type="ECO:0000256" key="3">
    <source>
        <dbReference type="SAM" id="Phobius"/>
    </source>
</evidence>
<feature type="region of interest" description="Disordered" evidence="2">
    <location>
        <begin position="804"/>
        <end position="830"/>
    </location>
</feature>
<feature type="chain" id="PRO_5040482992" evidence="4">
    <location>
        <begin position="29"/>
        <end position="850"/>
    </location>
</feature>
<feature type="transmembrane region" description="Helical" evidence="3">
    <location>
        <begin position="744"/>
        <end position="766"/>
    </location>
</feature>